<dbReference type="Proteomes" id="UP000006362">
    <property type="component" value="Chromosome"/>
</dbReference>
<dbReference type="STRING" id="648996.Theam_1694"/>
<dbReference type="Pfam" id="PF07642">
    <property type="entry name" value="BBP2"/>
    <property type="match status" value="1"/>
</dbReference>
<gene>
    <name evidence="2" type="ordered locus">Theam_1694</name>
</gene>
<organism evidence="2 3">
    <name type="scientific">Thermovibrio ammonificans (strain DSM 15698 / JCM 12110 / HB-1)</name>
    <dbReference type="NCBI Taxonomy" id="648996"/>
    <lineage>
        <taxon>Bacteria</taxon>
        <taxon>Pseudomonadati</taxon>
        <taxon>Aquificota</taxon>
        <taxon>Aquificia</taxon>
        <taxon>Desulfurobacteriales</taxon>
        <taxon>Desulfurobacteriaceae</taxon>
        <taxon>Thermovibrio</taxon>
    </lineage>
</organism>
<evidence type="ECO:0000313" key="3">
    <source>
        <dbReference type="Proteomes" id="UP000006362"/>
    </source>
</evidence>
<dbReference type="RefSeq" id="WP_013538435.1">
    <property type="nucleotide sequence ID" value="NC_014926.1"/>
</dbReference>
<evidence type="ECO:0000256" key="1">
    <source>
        <dbReference type="SAM" id="SignalP"/>
    </source>
</evidence>
<dbReference type="KEGG" id="tam:Theam_1694"/>
<dbReference type="AlphaFoldDB" id="E8T5S4"/>
<keyword evidence="1" id="KW-0732">Signal</keyword>
<dbReference type="EMBL" id="CP002444">
    <property type="protein sequence ID" value="ADU97650.1"/>
    <property type="molecule type" value="Genomic_DNA"/>
</dbReference>
<reference evidence="2" key="1">
    <citation type="submission" date="2011-01" db="EMBL/GenBank/DDBJ databases">
        <title>Complete sequence of chromosome of Thermovibrio ammonificans HB-1.</title>
        <authorList>
            <consortium name="US DOE Joint Genome Institute"/>
            <person name="Lucas S."/>
            <person name="Copeland A."/>
            <person name="Lapidus A."/>
            <person name="Cheng J.-F."/>
            <person name="Goodwin L."/>
            <person name="Pitluck S."/>
            <person name="Davenport K."/>
            <person name="Detter J.C."/>
            <person name="Han C."/>
            <person name="Tapia R."/>
            <person name="Land M."/>
            <person name="Hauser L."/>
            <person name="Kyrpides N."/>
            <person name="Ivanova N."/>
            <person name="Ovchinnikova G."/>
            <person name="Vetriani C."/>
            <person name="Woyke T."/>
        </authorList>
    </citation>
    <scope>NUCLEOTIDE SEQUENCE [LARGE SCALE GENOMIC DNA]</scope>
    <source>
        <strain evidence="2">HB-1</strain>
    </source>
</reference>
<proteinExistence type="predicted"/>
<protein>
    <submittedName>
        <fullName evidence="2">Uncharacterized protein</fullName>
    </submittedName>
</protein>
<dbReference type="InterPro" id="IPR011486">
    <property type="entry name" value="BBP2"/>
</dbReference>
<dbReference type="eggNOG" id="COG3203">
    <property type="taxonomic scope" value="Bacteria"/>
</dbReference>
<dbReference type="OrthoDB" id="11258at2"/>
<keyword evidence="3" id="KW-1185">Reference proteome</keyword>
<dbReference type="HOGENOM" id="CLU_778273_0_0_0"/>
<feature type="signal peptide" evidence="1">
    <location>
        <begin position="1"/>
        <end position="21"/>
    </location>
</feature>
<accession>E8T5S4</accession>
<feature type="chain" id="PRO_5003231226" evidence="1">
    <location>
        <begin position="22"/>
        <end position="321"/>
    </location>
</feature>
<evidence type="ECO:0000313" key="2">
    <source>
        <dbReference type="EMBL" id="ADU97650.1"/>
    </source>
</evidence>
<sequence>MVKRALGILATVICLSQPSFAGVSAQGALSYGFFNRVSAGSGARLSSALLELKGGTGPAFNVAVGSLLLPTVAGDPLKNGANFATNGGGSRFGLLWGYLKIPAPGGFELSVGELTTNVGAELPATYSNPNVQFGLLWRAQPFIYKGVRLSKEEGRLNLYTEYDWGKGLGSSDSRAFGAGVGFNLSRGELGLNYFSVNGYKRMLDAVYTLPLSGGFSVTLNADYQWLVDSPSKRGEGVALYLTASGGAFSLPVRFEVVNEEAGSNIYGLSGGRAVSVTVTPTFKLNGWSEIRLEVSEVSASRPAFNGKSEVTSVAVEFTACF</sequence>
<name>E8T5S4_THEA1</name>